<dbReference type="AlphaFoldDB" id="A0A3M6QZZ5"/>
<comment type="caution">
    <text evidence="2">The sequence shown here is derived from an EMBL/GenBank/DDBJ whole genome shotgun (WGS) entry which is preliminary data.</text>
</comment>
<name>A0A3M6QZZ5_9BURK</name>
<feature type="transmembrane region" description="Helical" evidence="1">
    <location>
        <begin position="49"/>
        <end position="68"/>
    </location>
</feature>
<sequence>MPISSGERGLYRSVAVVWLGTALVSALNWRGAGQALLAEGGVQAPHWQLTLMTAGTLWDLVIGVWLWLAPGRRSFCWALAGMLAMTLLASLWLPGLWLDPLGPLLKNLPITAILWYGIQTGRGAEPPQSEHR</sequence>
<reference evidence="2 3" key="1">
    <citation type="submission" date="2018-10" db="EMBL/GenBank/DDBJ databases">
        <title>Draft genome of Cortibacter populi DSM10536.</title>
        <authorList>
            <person name="Bernier A.-M."/>
            <person name="Bernard K."/>
        </authorList>
    </citation>
    <scope>NUCLEOTIDE SEQUENCE [LARGE SCALE GENOMIC DNA]</scope>
    <source>
        <strain evidence="2 3">DSM 105136</strain>
    </source>
</reference>
<accession>A0A3M6QZZ5</accession>
<evidence type="ECO:0000313" key="2">
    <source>
        <dbReference type="EMBL" id="RMX08587.1"/>
    </source>
</evidence>
<feature type="transmembrane region" description="Helical" evidence="1">
    <location>
        <begin position="9"/>
        <end position="29"/>
    </location>
</feature>
<evidence type="ECO:0000256" key="1">
    <source>
        <dbReference type="SAM" id="Phobius"/>
    </source>
</evidence>
<proteinExistence type="predicted"/>
<keyword evidence="1" id="KW-0472">Membrane</keyword>
<gene>
    <name evidence="2" type="ORF">D8I35_05820</name>
</gene>
<dbReference type="OrthoDB" id="5292533at2"/>
<dbReference type="RefSeq" id="WP_122226712.1">
    <property type="nucleotide sequence ID" value="NZ_RDQO01000001.1"/>
</dbReference>
<dbReference type="InterPro" id="IPR025695">
    <property type="entry name" value="DoxX-like"/>
</dbReference>
<keyword evidence="1" id="KW-0812">Transmembrane</keyword>
<evidence type="ECO:0000313" key="3">
    <source>
        <dbReference type="Proteomes" id="UP000278006"/>
    </source>
</evidence>
<dbReference type="Proteomes" id="UP000278006">
    <property type="component" value="Unassembled WGS sequence"/>
</dbReference>
<keyword evidence="1" id="KW-1133">Transmembrane helix</keyword>
<dbReference type="Pfam" id="PF13781">
    <property type="entry name" value="DoxX_3"/>
    <property type="match status" value="1"/>
</dbReference>
<dbReference type="EMBL" id="RDQO01000001">
    <property type="protein sequence ID" value="RMX08587.1"/>
    <property type="molecule type" value="Genomic_DNA"/>
</dbReference>
<feature type="transmembrane region" description="Helical" evidence="1">
    <location>
        <begin position="75"/>
        <end position="98"/>
    </location>
</feature>
<protein>
    <submittedName>
        <fullName evidence="2">Epimerase</fullName>
    </submittedName>
</protein>
<organism evidence="2 3">
    <name type="scientific">Corticibacter populi</name>
    <dbReference type="NCBI Taxonomy" id="1550736"/>
    <lineage>
        <taxon>Bacteria</taxon>
        <taxon>Pseudomonadati</taxon>
        <taxon>Pseudomonadota</taxon>
        <taxon>Betaproteobacteria</taxon>
        <taxon>Burkholderiales</taxon>
        <taxon>Comamonadaceae</taxon>
        <taxon>Corticibacter</taxon>
    </lineage>
</organism>
<keyword evidence="3" id="KW-1185">Reference proteome</keyword>